<organism evidence="2 3">
    <name type="scientific">Desulfosporosinus nitroreducens</name>
    <dbReference type="NCBI Taxonomy" id="2018668"/>
    <lineage>
        <taxon>Bacteria</taxon>
        <taxon>Bacillati</taxon>
        <taxon>Bacillota</taxon>
        <taxon>Clostridia</taxon>
        <taxon>Eubacteriales</taxon>
        <taxon>Desulfitobacteriaceae</taxon>
        <taxon>Desulfosporosinus</taxon>
    </lineage>
</organism>
<evidence type="ECO:0000313" key="2">
    <source>
        <dbReference type="EMBL" id="MDO0824702.1"/>
    </source>
</evidence>
<gene>
    <name evidence="2" type="ORF">M8H41_17865</name>
</gene>
<comment type="caution">
    <text evidence="2">The sequence shown here is derived from an EMBL/GenBank/DDBJ whole genome shotgun (WGS) entry which is preliminary data.</text>
</comment>
<reference evidence="2" key="1">
    <citation type="submission" date="2022-05" db="EMBL/GenBank/DDBJ databases">
        <title>Expanded diversity of anoxic marine methylotrophy in a Black Sea sulfate reducing microorganism.</title>
        <authorList>
            <person name="Fischer P.Q."/>
            <person name="Stams A.J.M."/>
            <person name="Villanueva L."/>
            <person name="Sousa D.Z."/>
        </authorList>
    </citation>
    <scope>NUCLEOTIDE SEQUENCE</scope>
    <source>
        <strain evidence="2">P130</strain>
    </source>
</reference>
<keyword evidence="1" id="KW-1133">Transmembrane helix</keyword>
<evidence type="ECO:0000256" key="1">
    <source>
        <dbReference type="SAM" id="Phobius"/>
    </source>
</evidence>
<feature type="transmembrane region" description="Helical" evidence="1">
    <location>
        <begin position="46"/>
        <end position="64"/>
    </location>
</feature>
<name>A0ABT8QV15_9FIRM</name>
<feature type="transmembrane region" description="Helical" evidence="1">
    <location>
        <begin position="70"/>
        <end position="88"/>
    </location>
</feature>
<accession>A0ABT8QV15</accession>
<feature type="transmembrane region" description="Helical" evidence="1">
    <location>
        <begin position="157"/>
        <end position="177"/>
    </location>
</feature>
<keyword evidence="3" id="KW-1185">Reference proteome</keyword>
<feature type="transmembrane region" description="Helical" evidence="1">
    <location>
        <begin position="183"/>
        <end position="201"/>
    </location>
</feature>
<protein>
    <submittedName>
        <fullName evidence="2">Uncharacterized protein</fullName>
    </submittedName>
</protein>
<evidence type="ECO:0000313" key="3">
    <source>
        <dbReference type="Proteomes" id="UP001176021"/>
    </source>
</evidence>
<keyword evidence="1" id="KW-0472">Membrane</keyword>
<dbReference type="Proteomes" id="UP001176021">
    <property type="component" value="Unassembled WGS sequence"/>
</dbReference>
<feature type="transmembrane region" description="Helical" evidence="1">
    <location>
        <begin position="18"/>
        <end position="39"/>
    </location>
</feature>
<sequence length="215" mass="24182">MNAQEILNYLKMLANNSLWVNFSMHILALMALSAIFVITKENLRRWIFQATVSILLLSVTINALVFGNPFHAVTFGILALTALVQLFLRKENIQIADSKWIIVIALFFIFIGLWYPEFVDENAFELLVVSPVGVIPCPTLLTTIGLLMLIIPSVSRFQYIITIMMGIVYGVIGVFVFKVYLDITLLILALYASCIYFKGILHAKSRTVLCSRAAE</sequence>
<keyword evidence="1" id="KW-0812">Transmembrane</keyword>
<dbReference type="RefSeq" id="WP_302049541.1">
    <property type="nucleotide sequence ID" value="NZ_JAMJEV010000016.1"/>
</dbReference>
<feature type="transmembrane region" description="Helical" evidence="1">
    <location>
        <begin position="128"/>
        <end position="150"/>
    </location>
</feature>
<proteinExistence type="predicted"/>
<feature type="transmembrane region" description="Helical" evidence="1">
    <location>
        <begin position="100"/>
        <end position="116"/>
    </location>
</feature>
<dbReference type="EMBL" id="JAMJEV010000016">
    <property type="protein sequence ID" value="MDO0824702.1"/>
    <property type="molecule type" value="Genomic_DNA"/>
</dbReference>